<dbReference type="RefSeq" id="WP_234867678.1">
    <property type="nucleotide sequence ID" value="NZ_JAKEVY010000004.1"/>
</dbReference>
<evidence type="ECO:0000256" key="2">
    <source>
        <dbReference type="ARBA" id="ARBA00022475"/>
    </source>
</evidence>
<evidence type="ECO:0000256" key="4">
    <source>
        <dbReference type="ARBA" id="ARBA00022679"/>
    </source>
</evidence>
<accession>A0ABS9BMR3</accession>
<evidence type="ECO:0000256" key="5">
    <source>
        <dbReference type="ARBA" id="ARBA00023136"/>
    </source>
</evidence>
<keyword evidence="5 7" id="KW-0472">Membrane</keyword>
<dbReference type="Proteomes" id="UP001200145">
    <property type="component" value="Unassembled WGS sequence"/>
</dbReference>
<protein>
    <submittedName>
        <fullName evidence="8">Lysophospholipid acyltransferase family protein</fullName>
    </submittedName>
</protein>
<evidence type="ECO:0000256" key="6">
    <source>
        <dbReference type="ARBA" id="ARBA00023315"/>
    </source>
</evidence>
<dbReference type="CDD" id="cd07984">
    <property type="entry name" value="LPLAT_LABLAT-like"/>
    <property type="match status" value="1"/>
</dbReference>
<keyword evidence="3" id="KW-0997">Cell inner membrane</keyword>
<name>A0ABS9BMR3_9BACT</name>
<evidence type="ECO:0000256" key="7">
    <source>
        <dbReference type="SAM" id="Phobius"/>
    </source>
</evidence>
<dbReference type="GO" id="GO:0016746">
    <property type="term" value="F:acyltransferase activity"/>
    <property type="evidence" value="ECO:0007669"/>
    <property type="project" value="UniProtKB-KW"/>
</dbReference>
<dbReference type="PANTHER" id="PTHR30606">
    <property type="entry name" value="LIPID A BIOSYNTHESIS LAUROYL ACYLTRANSFERASE"/>
    <property type="match status" value="1"/>
</dbReference>
<evidence type="ECO:0000313" key="8">
    <source>
        <dbReference type="EMBL" id="MCF1716460.1"/>
    </source>
</evidence>
<dbReference type="Pfam" id="PF03279">
    <property type="entry name" value="Lip_A_acyltrans"/>
    <property type="match status" value="1"/>
</dbReference>
<evidence type="ECO:0000256" key="3">
    <source>
        <dbReference type="ARBA" id="ARBA00022519"/>
    </source>
</evidence>
<gene>
    <name evidence="8" type="ORF">L0U88_17600</name>
</gene>
<dbReference type="InterPro" id="IPR004960">
    <property type="entry name" value="LipA_acyltrans"/>
</dbReference>
<keyword evidence="9" id="KW-1185">Reference proteome</keyword>
<reference evidence="8 9" key="1">
    <citation type="submission" date="2022-01" db="EMBL/GenBank/DDBJ databases">
        <title>Flavihumibacter sp. nov., isolated from sediment of a river.</title>
        <authorList>
            <person name="Liu H."/>
        </authorList>
    </citation>
    <scope>NUCLEOTIDE SEQUENCE [LARGE SCALE GENOMIC DNA]</scope>
    <source>
        <strain evidence="8 9">RY-1</strain>
    </source>
</reference>
<organism evidence="8 9">
    <name type="scientific">Flavihumibacter fluminis</name>
    <dbReference type="NCBI Taxonomy" id="2909236"/>
    <lineage>
        <taxon>Bacteria</taxon>
        <taxon>Pseudomonadati</taxon>
        <taxon>Bacteroidota</taxon>
        <taxon>Chitinophagia</taxon>
        <taxon>Chitinophagales</taxon>
        <taxon>Chitinophagaceae</taxon>
        <taxon>Flavihumibacter</taxon>
    </lineage>
</organism>
<feature type="transmembrane region" description="Helical" evidence="7">
    <location>
        <begin position="6"/>
        <end position="32"/>
    </location>
</feature>
<comment type="caution">
    <text evidence="8">The sequence shown here is derived from an EMBL/GenBank/DDBJ whole genome shotgun (WGS) entry which is preliminary data.</text>
</comment>
<comment type="subcellular location">
    <subcellularLocation>
        <location evidence="1">Cell inner membrane</location>
    </subcellularLocation>
</comment>
<sequence length="311" mass="36671">MYYLLYGFLYLASLIPLRILYALGDLLGWLIFDLAGYRRKVIDQNIYLAFPERTDEERKGIRKRFQRNFIDTFIETLKLISAGKSFITSRMQGEYDKFNTLYEKGLRCQVHMGHNFNWELGNLAYGYYCKHPLLGVYMPLKNKAMDRIFRELRSKTGTILLPATDMKNSMFPYRDTQYLLGLVADQVPSKVHQAYWLNFFGHPTPFIPGPEKGARAGNIPVAFVSISKIKRGYYYLHVEIAEENPSSLEEGELTRRYRNFLEETIKQHPDMWLWSHRRWKKSWKPEYTARWIDLVPAPSQAVDPYKETVHP</sequence>
<dbReference type="PANTHER" id="PTHR30606:SF10">
    <property type="entry name" value="PHOSPHATIDYLINOSITOL MANNOSIDE ACYLTRANSFERASE"/>
    <property type="match status" value="1"/>
</dbReference>
<keyword evidence="7" id="KW-1133">Transmembrane helix</keyword>
<keyword evidence="4" id="KW-0808">Transferase</keyword>
<proteinExistence type="predicted"/>
<dbReference type="EMBL" id="JAKEVY010000004">
    <property type="protein sequence ID" value="MCF1716460.1"/>
    <property type="molecule type" value="Genomic_DNA"/>
</dbReference>
<keyword evidence="6 8" id="KW-0012">Acyltransferase</keyword>
<keyword evidence="7" id="KW-0812">Transmembrane</keyword>
<evidence type="ECO:0000256" key="1">
    <source>
        <dbReference type="ARBA" id="ARBA00004533"/>
    </source>
</evidence>
<keyword evidence="2" id="KW-1003">Cell membrane</keyword>
<evidence type="ECO:0000313" key="9">
    <source>
        <dbReference type="Proteomes" id="UP001200145"/>
    </source>
</evidence>